<accession>A0A8S5N770</accession>
<dbReference type="EMBL" id="BK015088">
    <property type="protein sequence ID" value="DAD90518.1"/>
    <property type="molecule type" value="Genomic_DNA"/>
</dbReference>
<proteinExistence type="predicted"/>
<evidence type="ECO:0000313" key="1">
    <source>
        <dbReference type="EMBL" id="DAD90518.1"/>
    </source>
</evidence>
<organism evidence="1">
    <name type="scientific">Myoviridae sp. ctiBE32</name>
    <dbReference type="NCBI Taxonomy" id="2826685"/>
    <lineage>
        <taxon>Viruses</taxon>
        <taxon>Duplodnaviria</taxon>
        <taxon>Heunggongvirae</taxon>
        <taxon>Uroviricota</taxon>
        <taxon>Caudoviricetes</taxon>
    </lineage>
</organism>
<protein>
    <submittedName>
        <fullName evidence="1">Uncharacterized protein</fullName>
    </submittedName>
</protein>
<sequence>MDTHSNGRINVIQDRASRKRVPYFLRPHFSTMN</sequence>
<name>A0A8S5N770_9CAUD</name>
<reference evidence="1" key="1">
    <citation type="journal article" date="2021" name="Proc. Natl. Acad. Sci. U.S.A.">
        <title>A Catalog of Tens of Thousands of Viruses from Human Metagenomes Reveals Hidden Associations with Chronic Diseases.</title>
        <authorList>
            <person name="Tisza M.J."/>
            <person name="Buck C.B."/>
        </authorList>
    </citation>
    <scope>NUCLEOTIDE SEQUENCE</scope>
    <source>
        <strain evidence="1">CtiBE32</strain>
    </source>
</reference>